<evidence type="ECO:0000256" key="3">
    <source>
        <dbReference type="ARBA" id="ARBA00034240"/>
    </source>
</evidence>
<reference evidence="10 11" key="1">
    <citation type="submission" date="2022-02" db="EMBL/GenBank/DDBJ databases">
        <authorList>
            <person name="Tian F."/>
            <person name="Li J."/>
            <person name="Li F."/>
            <person name="Tong Y."/>
        </authorList>
    </citation>
    <scope>NUCLEOTIDE SEQUENCE [LARGE SCALE GENOMIC DNA]</scope>
</reference>
<evidence type="ECO:0000256" key="6">
    <source>
        <dbReference type="ARBA" id="ARBA00034316"/>
    </source>
</evidence>
<keyword evidence="1" id="KW-0378">Hydrolase</keyword>
<accession>A0AAE9K5C1</accession>
<gene>
    <name evidence="10" type="ORF">EHEKIMEA_00034</name>
</gene>
<keyword evidence="11" id="KW-1185">Reference proteome</keyword>
<comment type="catalytic activity">
    <reaction evidence="8">
        <text>3',3'-cUAMP + H2O = U[3'-5']pAp[3'] + H(+)</text>
        <dbReference type="Rhea" id="RHEA:72835"/>
        <dbReference type="ChEBI" id="CHEBI:15377"/>
        <dbReference type="ChEBI" id="CHEBI:15378"/>
        <dbReference type="ChEBI" id="CHEBI:143809"/>
        <dbReference type="ChEBI" id="CHEBI:192498"/>
    </reaction>
    <physiologicalReaction direction="left-to-right" evidence="8">
        <dbReference type="Rhea" id="RHEA:72836"/>
    </physiologicalReaction>
</comment>
<evidence type="ECO:0000256" key="2">
    <source>
        <dbReference type="ARBA" id="ARBA00034233"/>
    </source>
</evidence>
<comment type="catalytic activity">
    <reaction evidence="4">
        <text>3',3',3'-cAAG + H2O = A[3'-5']pG[3'-5']pAp[3'] + H(+)</text>
        <dbReference type="Rhea" id="RHEA:72867"/>
        <dbReference type="ChEBI" id="CHEBI:15377"/>
        <dbReference type="ChEBI" id="CHEBI:15378"/>
        <dbReference type="ChEBI" id="CHEBI:143810"/>
        <dbReference type="ChEBI" id="CHEBI:192533"/>
    </reaction>
    <physiologicalReaction direction="left-to-right" evidence="4">
        <dbReference type="Rhea" id="RHEA:72868"/>
    </physiologicalReaction>
</comment>
<evidence type="ECO:0000256" key="8">
    <source>
        <dbReference type="ARBA" id="ARBA00048123"/>
    </source>
</evidence>
<evidence type="ECO:0000256" key="4">
    <source>
        <dbReference type="ARBA" id="ARBA00034244"/>
    </source>
</evidence>
<comment type="similarity">
    <text evidence="6">Belongs to the anti-CBASS protein Acb1 family.</text>
</comment>
<dbReference type="SUPFAM" id="SSF55144">
    <property type="entry name" value="LigT-like"/>
    <property type="match status" value="1"/>
</dbReference>
<dbReference type="InterPro" id="IPR009097">
    <property type="entry name" value="Cyclic_Pdiesterase"/>
</dbReference>
<evidence type="ECO:0000313" key="10">
    <source>
        <dbReference type="EMBL" id="UNY46941.1"/>
    </source>
</evidence>
<comment type="catalytic activity">
    <reaction evidence="2">
        <text>3',3',3'-cAAG + H2O = G[3'-5']pA[3'-5']pAp[3'] + H(+)</text>
        <dbReference type="Rhea" id="RHEA:72863"/>
        <dbReference type="ChEBI" id="CHEBI:15377"/>
        <dbReference type="ChEBI" id="CHEBI:15378"/>
        <dbReference type="ChEBI" id="CHEBI:143810"/>
        <dbReference type="ChEBI" id="CHEBI:192532"/>
    </reaction>
    <physiologicalReaction direction="left-to-right" evidence="2">
        <dbReference type="Rhea" id="RHEA:72864"/>
    </physiologicalReaction>
</comment>
<comment type="catalytic activity">
    <reaction evidence="3">
        <text>3',3',3'-c-tri-AMP + H2O = A[3'-5']pA[3'-5']pAp[3'] + H(+)</text>
        <dbReference type="Rhea" id="RHEA:72859"/>
        <dbReference type="ChEBI" id="CHEBI:15377"/>
        <dbReference type="ChEBI" id="CHEBI:15378"/>
        <dbReference type="ChEBI" id="CHEBI:192523"/>
        <dbReference type="ChEBI" id="CHEBI:192530"/>
    </reaction>
    <physiologicalReaction direction="left-to-right" evidence="3">
        <dbReference type="Rhea" id="RHEA:72860"/>
    </physiologicalReaction>
</comment>
<proteinExistence type="inferred from homology"/>
<dbReference type="Proteomes" id="UP000832072">
    <property type="component" value="Segment"/>
</dbReference>
<evidence type="ECO:0000256" key="5">
    <source>
        <dbReference type="ARBA" id="ARBA00034283"/>
    </source>
</evidence>
<dbReference type="InterPro" id="IPR056175">
    <property type="entry name" value="Acb1-like_C"/>
</dbReference>
<name>A0AAE9K5C1_9CAUD</name>
<evidence type="ECO:0000313" key="11">
    <source>
        <dbReference type="Proteomes" id="UP000832072"/>
    </source>
</evidence>
<evidence type="ECO:0000259" key="9">
    <source>
        <dbReference type="Pfam" id="PF23474"/>
    </source>
</evidence>
<dbReference type="GO" id="GO:0016787">
    <property type="term" value="F:hydrolase activity"/>
    <property type="evidence" value="ECO:0007669"/>
    <property type="project" value="UniProtKB-KW"/>
</dbReference>
<dbReference type="EMBL" id="OM638103">
    <property type="protein sequence ID" value="UNY46941.1"/>
    <property type="molecule type" value="Genomic_DNA"/>
</dbReference>
<sequence>MKTFAQLVESMKGAYVGVRFDDESLKQLQNLQKMYKIPNPTPTKDMHSTVIYSRVPVDFPICDEVNQVVDRQVQFHVFNTRDGARALVLKIKSDYLTKRHELGTELGATYDFPDYIPHITLSYDVGDKQFSTKPFKLEKDLIIKSEYAEELNLNWKQSKD</sequence>
<dbReference type="Pfam" id="PF23474">
    <property type="entry name" value="Acb1"/>
    <property type="match status" value="1"/>
</dbReference>
<protein>
    <recommendedName>
        <fullName evidence="7">Anti-CBASS protein Acb1</fullName>
    </recommendedName>
</protein>
<evidence type="ECO:0000256" key="7">
    <source>
        <dbReference type="ARBA" id="ARBA00034343"/>
    </source>
</evidence>
<comment type="catalytic activity">
    <reaction evidence="5">
        <text>3',3'-cGAMP + H2O = G[3'-5']pAp[3'] + H(+)</text>
        <dbReference type="Rhea" id="RHEA:72831"/>
        <dbReference type="ChEBI" id="CHEBI:15377"/>
        <dbReference type="ChEBI" id="CHEBI:15378"/>
        <dbReference type="ChEBI" id="CHEBI:71501"/>
        <dbReference type="ChEBI" id="CHEBI:192497"/>
    </reaction>
    <physiologicalReaction direction="left-to-right" evidence="5">
        <dbReference type="Rhea" id="RHEA:72832"/>
    </physiologicalReaction>
</comment>
<feature type="domain" description="Anti-CBASS protein Acb1-like C-terminal" evidence="9">
    <location>
        <begin position="12"/>
        <end position="157"/>
    </location>
</feature>
<evidence type="ECO:0000256" key="1">
    <source>
        <dbReference type="ARBA" id="ARBA00022801"/>
    </source>
</evidence>
<organism evidence="10 11">
    <name type="scientific">Cronobacter phage LPCS28</name>
    <dbReference type="NCBI Taxonomy" id="2924885"/>
    <lineage>
        <taxon>Viruses</taxon>
        <taxon>Duplodnaviria</taxon>
        <taxon>Heunggongvirae</taxon>
        <taxon>Uroviricota</taxon>
        <taxon>Caudoviricetes</taxon>
        <taxon>Pantevenvirales</taxon>
        <taxon>Straboviridae</taxon>
        <taxon>Nanhuvirus</taxon>
        <taxon>Nanhuvirus LPCS28</taxon>
    </lineage>
</organism>